<gene>
    <name evidence="2" type="ORF">LSTR_LSTR006569</name>
</gene>
<protein>
    <recommendedName>
        <fullName evidence="4">Secreted protein</fullName>
    </recommendedName>
</protein>
<reference evidence="2 3" key="1">
    <citation type="journal article" date="2017" name="Gigascience">
        <title>Genome sequence of the small brown planthopper, Laodelphax striatellus.</title>
        <authorList>
            <person name="Zhu J."/>
            <person name="Jiang F."/>
            <person name="Wang X."/>
            <person name="Yang P."/>
            <person name="Bao Y."/>
            <person name="Zhao W."/>
            <person name="Wang W."/>
            <person name="Lu H."/>
            <person name="Wang Q."/>
            <person name="Cui N."/>
            <person name="Li J."/>
            <person name="Chen X."/>
            <person name="Luo L."/>
            <person name="Yu J."/>
            <person name="Kang L."/>
            <person name="Cui F."/>
        </authorList>
    </citation>
    <scope>NUCLEOTIDE SEQUENCE [LARGE SCALE GENOMIC DNA]</scope>
    <source>
        <strain evidence="2">Lst14</strain>
    </source>
</reference>
<proteinExistence type="predicted"/>
<dbReference type="InParanoid" id="A0A482WUR9"/>
<organism evidence="2 3">
    <name type="scientific">Laodelphax striatellus</name>
    <name type="common">Small brown planthopper</name>
    <name type="synonym">Delphax striatella</name>
    <dbReference type="NCBI Taxonomy" id="195883"/>
    <lineage>
        <taxon>Eukaryota</taxon>
        <taxon>Metazoa</taxon>
        <taxon>Ecdysozoa</taxon>
        <taxon>Arthropoda</taxon>
        <taxon>Hexapoda</taxon>
        <taxon>Insecta</taxon>
        <taxon>Pterygota</taxon>
        <taxon>Neoptera</taxon>
        <taxon>Paraneoptera</taxon>
        <taxon>Hemiptera</taxon>
        <taxon>Auchenorrhyncha</taxon>
        <taxon>Fulgoroidea</taxon>
        <taxon>Delphacidae</taxon>
        <taxon>Criomorphinae</taxon>
        <taxon>Laodelphax</taxon>
    </lineage>
</organism>
<dbReference type="EMBL" id="QKKF02024806">
    <property type="protein sequence ID" value="RZF37243.1"/>
    <property type="molecule type" value="Genomic_DNA"/>
</dbReference>
<name>A0A482WUR9_LAOST</name>
<comment type="caution">
    <text evidence="2">The sequence shown here is derived from an EMBL/GenBank/DDBJ whole genome shotgun (WGS) entry which is preliminary data.</text>
</comment>
<feature type="chain" id="PRO_5019837439" description="Secreted protein" evidence="1">
    <location>
        <begin position="19"/>
        <end position="93"/>
    </location>
</feature>
<dbReference type="AlphaFoldDB" id="A0A482WUR9"/>
<evidence type="ECO:0000256" key="1">
    <source>
        <dbReference type="SAM" id="SignalP"/>
    </source>
</evidence>
<keyword evidence="3" id="KW-1185">Reference proteome</keyword>
<sequence length="93" mass="10796">MKLIKLILYCKVAGLVDSLVEQSTSNLCHQVDKTVTENEEEKEEEKKTKRQDHYFLKHRRLRIIIKTGSWPHSGARCFLTDICRRHAGDVTAT</sequence>
<accession>A0A482WUR9</accession>
<keyword evidence="1" id="KW-0732">Signal</keyword>
<feature type="signal peptide" evidence="1">
    <location>
        <begin position="1"/>
        <end position="18"/>
    </location>
</feature>
<dbReference type="Proteomes" id="UP000291343">
    <property type="component" value="Unassembled WGS sequence"/>
</dbReference>
<evidence type="ECO:0008006" key="4">
    <source>
        <dbReference type="Google" id="ProtNLM"/>
    </source>
</evidence>
<evidence type="ECO:0000313" key="2">
    <source>
        <dbReference type="EMBL" id="RZF37243.1"/>
    </source>
</evidence>
<evidence type="ECO:0000313" key="3">
    <source>
        <dbReference type="Proteomes" id="UP000291343"/>
    </source>
</evidence>